<feature type="region of interest" description="Disordered" evidence="1">
    <location>
        <begin position="1"/>
        <end position="78"/>
    </location>
</feature>
<dbReference type="Proteomes" id="UP001335648">
    <property type="component" value="Unassembled WGS sequence"/>
</dbReference>
<organism evidence="2 3">
    <name type="scientific">Champsocephalus esox</name>
    <name type="common">pike icefish</name>
    <dbReference type="NCBI Taxonomy" id="159716"/>
    <lineage>
        <taxon>Eukaryota</taxon>
        <taxon>Metazoa</taxon>
        <taxon>Chordata</taxon>
        <taxon>Craniata</taxon>
        <taxon>Vertebrata</taxon>
        <taxon>Euteleostomi</taxon>
        <taxon>Actinopterygii</taxon>
        <taxon>Neopterygii</taxon>
        <taxon>Teleostei</taxon>
        <taxon>Neoteleostei</taxon>
        <taxon>Acanthomorphata</taxon>
        <taxon>Eupercaria</taxon>
        <taxon>Perciformes</taxon>
        <taxon>Notothenioidei</taxon>
        <taxon>Channichthyidae</taxon>
        <taxon>Champsocephalus</taxon>
    </lineage>
</organism>
<dbReference type="EMBL" id="JAULUE010002052">
    <property type="protein sequence ID" value="KAK5898847.1"/>
    <property type="molecule type" value="Genomic_DNA"/>
</dbReference>
<accession>A0AAN8C868</accession>
<gene>
    <name evidence="2" type="ORF">CesoFtcFv8_008386</name>
</gene>
<reference evidence="2 3" key="1">
    <citation type="journal article" date="2023" name="Mol. Biol. Evol.">
        <title>Genomics of Secondarily Temperate Adaptation in the Only Non-Antarctic Icefish.</title>
        <authorList>
            <person name="Rivera-Colon A.G."/>
            <person name="Rayamajhi N."/>
            <person name="Minhas B.F."/>
            <person name="Madrigal G."/>
            <person name="Bilyk K.T."/>
            <person name="Yoon V."/>
            <person name="Hune M."/>
            <person name="Gregory S."/>
            <person name="Cheng C.H.C."/>
            <person name="Catchen J.M."/>
        </authorList>
    </citation>
    <scope>NUCLEOTIDE SEQUENCE [LARGE SCALE GENOMIC DNA]</scope>
    <source>
        <strain evidence="2">JC2023a</strain>
    </source>
</reference>
<protein>
    <submittedName>
        <fullName evidence="2">Uncharacterized protein</fullName>
    </submittedName>
</protein>
<keyword evidence="3" id="KW-1185">Reference proteome</keyword>
<proteinExistence type="predicted"/>
<evidence type="ECO:0000313" key="2">
    <source>
        <dbReference type="EMBL" id="KAK5898847.1"/>
    </source>
</evidence>
<dbReference type="AlphaFoldDB" id="A0AAN8C868"/>
<name>A0AAN8C868_9TELE</name>
<evidence type="ECO:0000313" key="3">
    <source>
        <dbReference type="Proteomes" id="UP001335648"/>
    </source>
</evidence>
<feature type="compositionally biased region" description="Basic and acidic residues" evidence="1">
    <location>
        <begin position="1"/>
        <end position="19"/>
    </location>
</feature>
<evidence type="ECO:0000256" key="1">
    <source>
        <dbReference type="SAM" id="MobiDB-lite"/>
    </source>
</evidence>
<sequence>MNDSEDFKEGERRSKDQIDGTKMSLGNRKGVRVSGRHSSPVDWSSRRGGPSIIHSPAASTPLPPETPTLISISPLPHKPPARVEIEPAVEDDWTTGMSFMFVKHFE</sequence>
<comment type="caution">
    <text evidence="2">The sequence shown here is derived from an EMBL/GenBank/DDBJ whole genome shotgun (WGS) entry which is preliminary data.</text>
</comment>